<dbReference type="AlphaFoldDB" id="A0A8H7YJT6"/>
<dbReference type="Proteomes" id="UP000670092">
    <property type="component" value="Unassembled WGS sequence"/>
</dbReference>
<feature type="compositionally biased region" description="Polar residues" evidence="1">
    <location>
        <begin position="83"/>
        <end position="96"/>
    </location>
</feature>
<evidence type="ECO:0000256" key="1">
    <source>
        <dbReference type="SAM" id="MobiDB-lite"/>
    </source>
</evidence>
<proteinExistence type="predicted"/>
<sequence length="134" mass="15670">MKVAPTIMSGRRRRQAVWRNLLRRRCCLKTHHHLDLRLRIRLPSLLLQPKKSSRMPPYSQRRGRMALKESYLHLQHQRKKGNSLHQQNAQSPQSIARRTILSPMTPPSPLIPSYPIPFPPPLSHLLYPRLLSSP</sequence>
<feature type="region of interest" description="Disordered" evidence="1">
    <location>
        <begin position="74"/>
        <end position="106"/>
    </location>
</feature>
<dbReference type="VEuPathDB" id="FungiDB:I7I52_08209"/>
<reference evidence="2 3" key="1">
    <citation type="submission" date="2021-01" db="EMBL/GenBank/DDBJ databases">
        <title>Chromosome-level genome assembly of a human fungal pathogen reveals clustering of transcriptionally co-regulated genes.</title>
        <authorList>
            <person name="Voorhies M."/>
            <person name="Cohen S."/>
            <person name="Shea T.P."/>
            <person name="Petrus S."/>
            <person name="Munoz J.F."/>
            <person name="Poplawski S."/>
            <person name="Goldman W.E."/>
            <person name="Michael T."/>
            <person name="Cuomo C.A."/>
            <person name="Sil A."/>
            <person name="Beyhan S."/>
        </authorList>
    </citation>
    <scope>NUCLEOTIDE SEQUENCE [LARGE SCALE GENOMIC DNA]</scope>
    <source>
        <strain evidence="2 3">G184AR</strain>
    </source>
</reference>
<evidence type="ECO:0000313" key="3">
    <source>
        <dbReference type="Proteomes" id="UP000670092"/>
    </source>
</evidence>
<organism evidence="2 3">
    <name type="scientific">Ajellomyces capsulatus</name>
    <name type="common">Darling's disease fungus</name>
    <name type="synonym">Histoplasma capsulatum</name>
    <dbReference type="NCBI Taxonomy" id="5037"/>
    <lineage>
        <taxon>Eukaryota</taxon>
        <taxon>Fungi</taxon>
        <taxon>Dikarya</taxon>
        <taxon>Ascomycota</taxon>
        <taxon>Pezizomycotina</taxon>
        <taxon>Eurotiomycetes</taxon>
        <taxon>Eurotiomycetidae</taxon>
        <taxon>Onygenales</taxon>
        <taxon>Ajellomycetaceae</taxon>
        <taxon>Histoplasma</taxon>
    </lineage>
</organism>
<gene>
    <name evidence="2" type="primary">PUS4</name>
    <name evidence="2" type="ORF">I7I52_08209</name>
</gene>
<accession>A0A8H7YJT6</accession>
<name>A0A8H7YJT6_AJECA</name>
<evidence type="ECO:0000313" key="2">
    <source>
        <dbReference type="EMBL" id="KAG5291015.1"/>
    </source>
</evidence>
<protein>
    <submittedName>
        <fullName evidence="2">Pseudouridine synthase</fullName>
    </submittedName>
</protein>
<comment type="caution">
    <text evidence="2">The sequence shown here is derived from an EMBL/GenBank/DDBJ whole genome shotgun (WGS) entry which is preliminary data.</text>
</comment>
<dbReference type="EMBL" id="JAEVHI010000005">
    <property type="protein sequence ID" value="KAG5291015.1"/>
    <property type="molecule type" value="Genomic_DNA"/>
</dbReference>